<reference evidence="1 2" key="1">
    <citation type="journal article" date="2019" name="Nat. Plants">
        <title>Stout camphor tree genome fills gaps in understanding of flowering plant genome evolution.</title>
        <authorList>
            <person name="Chaw S.M."/>
            <person name="Liu Y.C."/>
            <person name="Wu Y.W."/>
            <person name="Wang H.Y."/>
            <person name="Lin C.I."/>
            <person name="Wu C.S."/>
            <person name="Ke H.M."/>
            <person name="Chang L.Y."/>
            <person name="Hsu C.Y."/>
            <person name="Yang H.T."/>
            <person name="Sudianto E."/>
            <person name="Hsu M.H."/>
            <person name="Wu K.P."/>
            <person name="Wang L.N."/>
            <person name="Leebens-Mack J.H."/>
            <person name="Tsai I.J."/>
        </authorList>
    </citation>
    <scope>NUCLEOTIDE SEQUENCE [LARGE SCALE GENOMIC DNA]</scope>
    <source>
        <strain evidence="2">cv. Chaw 1501</strain>
        <tissue evidence="1">Young leaves</tissue>
    </source>
</reference>
<dbReference type="PANTHER" id="PTHR34375:SF2">
    <property type="entry name" value="GATA ZINC FINGER PROTEIN"/>
    <property type="match status" value="1"/>
</dbReference>
<dbReference type="EMBL" id="QPKB01000004">
    <property type="protein sequence ID" value="RWR83565.1"/>
    <property type="molecule type" value="Genomic_DNA"/>
</dbReference>
<evidence type="ECO:0000313" key="1">
    <source>
        <dbReference type="EMBL" id="RWR83565.1"/>
    </source>
</evidence>
<protein>
    <recommendedName>
        <fullName evidence="3">Condensation domain-containing protein</fullName>
    </recommendedName>
</protein>
<dbReference type="PANTHER" id="PTHR34375">
    <property type="entry name" value="GATA ZINC FINGER PROTEIN-RELATED"/>
    <property type="match status" value="1"/>
</dbReference>
<accession>A0A3S3NA04</accession>
<dbReference type="AlphaFoldDB" id="A0A3S3NA04"/>
<evidence type="ECO:0008006" key="3">
    <source>
        <dbReference type="Google" id="ProtNLM"/>
    </source>
</evidence>
<sequence>MSEPRARPLGGTEYSWCRAVPGGTGITVLALLLSQPPNVPSLQNALHILQNSHPILRSKLQNPTTPSPSFSISTSPSLQIQTSDLNFLQTPLQISPFHHILERELNQNSWSESQEPQDQDSFDVFFATLYSLPDSKWVLALRLHTSVCDRSSVVGLSRELLGLMGGGEGGVKREEEEVGLAIEELVPKGKGYKPFWARGVDLLGYSLNSLRISSLEFEDAGSSRGSEVVRLQMNREETDRLLAGCREREIKLCGALAAAGLIAASAKNLANSCSGNYSIVTLIDCRKILDPVLHDYQVGFYFSAILNTHTVTKGDELWDVAKQCFMAFSNAKNCNKHFTDMGDLNFLMCKAIENPGLTPSSSLRTAFMSVFEDTVIDDSSDLLQELGLEDYIGCSSVHGVGPSIAIFDTVRDGRLDCACVYPSPLHSRKQIQELIDDMKNILVGGGE</sequence>
<dbReference type="InterPro" id="IPR023213">
    <property type="entry name" value="CAT-like_dom_sf"/>
</dbReference>
<dbReference type="SUPFAM" id="SSF52777">
    <property type="entry name" value="CoA-dependent acyltransferases"/>
    <property type="match status" value="2"/>
</dbReference>
<dbReference type="OrthoDB" id="439993at2759"/>
<dbReference type="STRING" id="337451.A0A3S3NA04"/>
<gene>
    <name evidence="1" type="ORF">CKAN_01232300</name>
</gene>
<organism evidence="1 2">
    <name type="scientific">Cinnamomum micranthum f. kanehirae</name>
    <dbReference type="NCBI Taxonomy" id="337451"/>
    <lineage>
        <taxon>Eukaryota</taxon>
        <taxon>Viridiplantae</taxon>
        <taxon>Streptophyta</taxon>
        <taxon>Embryophyta</taxon>
        <taxon>Tracheophyta</taxon>
        <taxon>Spermatophyta</taxon>
        <taxon>Magnoliopsida</taxon>
        <taxon>Magnoliidae</taxon>
        <taxon>Laurales</taxon>
        <taxon>Lauraceae</taxon>
        <taxon>Cinnamomum</taxon>
    </lineage>
</organism>
<comment type="caution">
    <text evidence="1">The sequence shown here is derived from an EMBL/GenBank/DDBJ whole genome shotgun (WGS) entry which is preliminary data.</text>
</comment>
<name>A0A3S3NA04_9MAGN</name>
<dbReference type="Proteomes" id="UP000283530">
    <property type="component" value="Unassembled WGS sequence"/>
</dbReference>
<dbReference type="Gene3D" id="3.30.559.30">
    <property type="entry name" value="Nonribosomal peptide synthetase, condensation domain"/>
    <property type="match status" value="1"/>
</dbReference>
<dbReference type="Gene3D" id="3.30.559.10">
    <property type="entry name" value="Chloramphenicol acetyltransferase-like domain"/>
    <property type="match status" value="1"/>
</dbReference>
<evidence type="ECO:0000313" key="2">
    <source>
        <dbReference type="Proteomes" id="UP000283530"/>
    </source>
</evidence>
<keyword evidence="2" id="KW-1185">Reference proteome</keyword>
<proteinExistence type="predicted"/>